<dbReference type="Proteomes" id="UP000887565">
    <property type="component" value="Unplaced"/>
</dbReference>
<keyword evidence="1" id="KW-1185">Reference proteome</keyword>
<dbReference type="AlphaFoldDB" id="A0A915HHA8"/>
<evidence type="ECO:0000313" key="1">
    <source>
        <dbReference type="Proteomes" id="UP000887565"/>
    </source>
</evidence>
<reference evidence="2" key="1">
    <citation type="submission" date="2022-11" db="UniProtKB">
        <authorList>
            <consortium name="WormBaseParasite"/>
        </authorList>
    </citation>
    <scope>IDENTIFICATION</scope>
</reference>
<evidence type="ECO:0000313" key="2">
    <source>
        <dbReference type="WBParaSite" id="nRc.2.0.1.t01000-RA"/>
    </source>
</evidence>
<protein>
    <submittedName>
        <fullName evidence="2">Uncharacterized protein</fullName>
    </submittedName>
</protein>
<dbReference type="WBParaSite" id="nRc.2.0.1.t01000-RA">
    <property type="protein sequence ID" value="nRc.2.0.1.t01000-RA"/>
    <property type="gene ID" value="nRc.2.0.1.g01000"/>
</dbReference>
<organism evidence="1 2">
    <name type="scientific">Romanomermis culicivorax</name>
    <name type="common">Nematode worm</name>
    <dbReference type="NCBI Taxonomy" id="13658"/>
    <lineage>
        <taxon>Eukaryota</taxon>
        <taxon>Metazoa</taxon>
        <taxon>Ecdysozoa</taxon>
        <taxon>Nematoda</taxon>
        <taxon>Enoplea</taxon>
        <taxon>Dorylaimia</taxon>
        <taxon>Mermithida</taxon>
        <taxon>Mermithoidea</taxon>
        <taxon>Mermithidae</taxon>
        <taxon>Romanomermis</taxon>
    </lineage>
</organism>
<proteinExistence type="predicted"/>
<sequence length="71" mass="8318">MIDAGEVFYPKLWDARWPYSIKLHDDHSTFNDFKVIEIDLLICNNSDCFIDHFKLDRTHSSSEASILAQED</sequence>
<name>A0A915HHA8_ROMCU</name>
<accession>A0A915HHA8</accession>